<evidence type="ECO:0000256" key="1">
    <source>
        <dbReference type="SAM" id="MobiDB-lite"/>
    </source>
</evidence>
<name>A0A2H1VK05_SPOFR</name>
<dbReference type="EMBL" id="ODYU01002989">
    <property type="protein sequence ID" value="SOQ41179.1"/>
    <property type="molecule type" value="Genomic_DNA"/>
</dbReference>
<sequence length="151" mass="16792">MFPVFGKPFFIAHGSPDGKQSSSPMDTRNTRSVTGLSGVRKLRIVGESGRLGRGVIGPPATSLIQRKRCFTSVFCEPVVSFRSSRPIRAEAWFSHTYYISFQFFNQTNYQPRCPLHQNSAKIPARMLIAARITTARPHARIVLPKVVAANS</sequence>
<dbReference type="AlphaFoldDB" id="A0A2H1VK05"/>
<feature type="compositionally biased region" description="Polar residues" evidence="1">
    <location>
        <begin position="18"/>
        <end position="32"/>
    </location>
</feature>
<reference evidence="2" key="1">
    <citation type="submission" date="2016-07" db="EMBL/GenBank/DDBJ databases">
        <authorList>
            <person name="Bretaudeau A."/>
        </authorList>
    </citation>
    <scope>NUCLEOTIDE SEQUENCE</scope>
    <source>
        <strain evidence="2">Rice</strain>
        <tissue evidence="2">Whole body</tissue>
    </source>
</reference>
<proteinExistence type="predicted"/>
<protein>
    <submittedName>
        <fullName evidence="2">SFRICE_025602</fullName>
    </submittedName>
</protein>
<organism evidence="2">
    <name type="scientific">Spodoptera frugiperda</name>
    <name type="common">Fall armyworm</name>
    <dbReference type="NCBI Taxonomy" id="7108"/>
    <lineage>
        <taxon>Eukaryota</taxon>
        <taxon>Metazoa</taxon>
        <taxon>Ecdysozoa</taxon>
        <taxon>Arthropoda</taxon>
        <taxon>Hexapoda</taxon>
        <taxon>Insecta</taxon>
        <taxon>Pterygota</taxon>
        <taxon>Neoptera</taxon>
        <taxon>Endopterygota</taxon>
        <taxon>Lepidoptera</taxon>
        <taxon>Glossata</taxon>
        <taxon>Ditrysia</taxon>
        <taxon>Noctuoidea</taxon>
        <taxon>Noctuidae</taxon>
        <taxon>Amphipyrinae</taxon>
        <taxon>Spodoptera</taxon>
    </lineage>
</organism>
<evidence type="ECO:0000313" key="2">
    <source>
        <dbReference type="EMBL" id="SOQ41179.1"/>
    </source>
</evidence>
<gene>
    <name evidence="2" type="ORF">SFRICE_025602</name>
</gene>
<accession>A0A2H1VK05</accession>
<feature type="region of interest" description="Disordered" evidence="1">
    <location>
        <begin position="13"/>
        <end position="32"/>
    </location>
</feature>